<keyword evidence="1" id="KW-0472">Membrane</keyword>
<evidence type="ECO:0008006" key="4">
    <source>
        <dbReference type="Google" id="ProtNLM"/>
    </source>
</evidence>
<name>A0A0J8UBN9_9MYCO</name>
<proteinExistence type="predicted"/>
<sequence length="175" mass="19003">MITVPPFVWRSGFAGRALVIGAAVGAVLGVLAWLDSGFWFAGLIVFVVVGTCYGIWMARRMARYWPMSAQLSGADRVAMTRAARAGEPIEDPSLIEAARDYRRGADEAAESAHRFRWLLPLVLVVAAASALWDAVFGSVGNAVVSVVYLGALVVELFWWPKRQAQLLANIRHACA</sequence>
<comment type="caution">
    <text evidence="2">The sequence shown here is derived from an EMBL/GenBank/DDBJ whole genome shotgun (WGS) entry which is preliminary data.</text>
</comment>
<organism evidence="2 3">
    <name type="scientific">Mycolicibacterium conceptionense</name>
    <dbReference type="NCBI Taxonomy" id="451644"/>
    <lineage>
        <taxon>Bacteria</taxon>
        <taxon>Bacillati</taxon>
        <taxon>Actinomycetota</taxon>
        <taxon>Actinomycetes</taxon>
        <taxon>Mycobacteriales</taxon>
        <taxon>Mycobacteriaceae</taxon>
        <taxon>Mycolicibacterium</taxon>
    </lineage>
</organism>
<feature type="transmembrane region" description="Helical" evidence="1">
    <location>
        <begin position="38"/>
        <end position="58"/>
    </location>
</feature>
<accession>A0A0J8UBN9</accession>
<gene>
    <name evidence="2" type="ORF">ACT17_10285</name>
</gene>
<dbReference type="OrthoDB" id="4725455at2"/>
<dbReference type="Proteomes" id="UP000037594">
    <property type="component" value="Unassembled WGS sequence"/>
</dbReference>
<keyword evidence="1" id="KW-0812">Transmembrane</keyword>
<reference evidence="2 3" key="1">
    <citation type="submission" date="2015-06" db="EMBL/GenBank/DDBJ databases">
        <title>Genome sequence of Mycobacterium conceptionense strain MLE.</title>
        <authorList>
            <person name="Greninger A.L."/>
            <person name="Cunningham G."/>
            <person name="Chiu C.Y."/>
            <person name="Miller S."/>
        </authorList>
    </citation>
    <scope>NUCLEOTIDE SEQUENCE [LARGE SCALE GENOMIC DNA]</scope>
    <source>
        <strain evidence="2 3">MLE</strain>
    </source>
</reference>
<dbReference type="RefSeq" id="WP_019344310.1">
    <property type="nucleotide sequence ID" value="NZ_AGSZ01000137.1"/>
</dbReference>
<dbReference type="PATRIC" id="fig|451644.5.peg.2114"/>
<evidence type="ECO:0000313" key="3">
    <source>
        <dbReference type="Proteomes" id="UP000037594"/>
    </source>
</evidence>
<evidence type="ECO:0000313" key="2">
    <source>
        <dbReference type="EMBL" id="KMV18776.1"/>
    </source>
</evidence>
<dbReference type="EMBL" id="LFOD01000006">
    <property type="protein sequence ID" value="KMV18776.1"/>
    <property type="molecule type" value="Genomic_DNA"/>
</dbReference>
<feature type="transmembrane region" description="Helical" evidence="1">
    <location>
        <begin position="142"/>
        <end position="159"/>
    </location>
</feature>
<protein>
    <recommendedName>
        <fullName evidence="4">Transmembrane protein</fullName>
    </recommendedName>
</protein>
<feature type="transmembrane region" description="Helical" evidence="1">
    <location>
        <begin position="12"/>
        <end position="32"/>
    </location>
</feature>
<evidence type="ECO:0000256" key="1">
    <source>
        <dbReference type="SAM" id="Phobius"/>
    </source>
</evidence>
<feature type="transmembrane region" description="Helical" evidence="1">
    <location>
        <begin position="117"/>
        <end position="136"/>
    </location>
</feature>
<dbReference type="AlphaFoldDB" id="A0A0J8UBN9"/>
<keyword evidence="1" id="KW-1133">Transmembrane helix</keyword>